<feature type="non-terminal residue" evidence="1">
    <location>
        <position position="26"/>
    </location>
</feature>
<evidence type="ECO:0000313" key="2">
    <source>
        <dbReference type="Proteomes" id="UP000008367"/>
    </source>
</evidence>
<name>A0A454CSZ6_VIBHA</name>
<accession>A0A454CSZ6</accession>
<gene>
    <name evidence="1" type="ORF">VCHENC02_4677</name>
</gene>
<protein>
    <submittedName>
        <fullName evidence="1">Uncharacterized protein</fullName>
    </submittedName>
</protein>
<dbReference type="Proteomes" id="UP000008367">
    <property type="component" value="Unassembled WGS sequence"/>
</dbReference>
<dbReference type="EMBL" id="AJSR01002054">
    <property type="protein sequence ID" value="EKM29515.1"/>
    <property type="molecule type" value="Genomic_DNA"/>
</dbReference>
<sequence>MRVESQNGRFYCLNNLLITKSVESKK</sequence>
<dbReference type="AlphaFoldDB" id="A0A454CSZ6"/>
<organism evidence="1 2">
    <name type="scientific">Vibrio harveyi</name>
    <name type="common">Beneckea harveyi</name>
    <dbReference type="NCBI Taxonomy" id="669"/>
    <lineage>
        <taxon>Bacteria</taxon>
        <taxon>Pseudomonadati</taxon>
        <taxon>Pseudomonadota</taxon>
        <taxon>Gammaproteobacteria</taxon>
        <taxon>Vibrionales</taxon>
        <taxon>Vibrionaceae</taxon>
        <taxon>Vibrio</taxon>
    </lineage>
</organism>
<comment type="caution">
    <text evidence="1">The sequence shown here is derived from an EMBL/GenBank/DDBJ whole genome shotgun (WGS) entry which is preliminary data.</text>
</comment>
<proteinExistence type="predicted"/>
<reference evidence="1 2" key="1">
    <citation type="submission" date="2012-10" db="EMBL/GenBank/DDBJ databases">
        <title>Genome sequence of Vibrio Cholerae HENC-02.</title>
        <authorList>
            <person name="Eppinger M."/>
            <person name="Hasan N.A."/>
            <person name="Sengamalay N."/>
            <person name="Hine E."/>
            <person name="Su Q."/>
            <person name="Daugherty S.C."/>
            <person name="Young S."/>
            <person name="Sadzewicz L."/>
            <person name="Tallon L."/>
            <person name="Cebula T.A."/>
            <person name="Ravel J."/>
            <person name="Colwell R.R."/>
        </authorList>
    </citation>
    <scope>NUCLEOTIDE SEQUENCE [LARGE SCALE GENOMIC DNA]</scope>
    <source>
        <strain evidence="1 2">HENC-02</strain>
    </source>
</reference>
<evidence type="ECO:0000313" key="1">
    <source>
        <dbReference type="EMBL" id="EKM29515.1"/>
    </source>
</evidence>